<dbReference type="EMBL" id="WJXA01000001">
    <property type="protein sequence ID" value="KAF7154393.1"/>
    <property type="molecule type" value="Genomic_DNA"/>
</dbReference>
<keyword evidence="4" id="KW-1185">Reference proteome</keyword>
<feature type="domain" description="Transposase-associated" evidence="2">
    <location>
        <begin position="3"/>
        <end position="75"/>
    </location>
</feature>
<evidence type="ECO:0000259" key="1">
    <source>
        <dbReference type="Pfam" id="PF13960"/>
    </source>
</evidence>
<dbReference type="Pfam" id="PF13963">
    <property type="entry name" value="Transpos_assoc"/>
    <property type="match status" value="1"/>
</dbReference>
<dbReference type="InterPro" id="IPR029480">
    <property type="entry name" value="Transpos_assoc"/>
</dbReference>
<dbReference type="OrthoDB" id="1087172at2759"/>
<evidence type="ECO:0000313" key="3">
    <source>
        <dbReference type="EMBL" id="KAF7154393.1"/>
    </source>
</evidence>
<reference evidence="3" key="1">
    <citation type="submission" date="2019-11" db="EMBL/GenBank/DDBJ databases">
        <authorList>
            <person name="Liu Y."/>
            <person name="Hou J."/>
            <person name="Li T.-Q."/>
            <person name="Guan C.-H."/>
            <person name="Wu X."/>
            <person name="Wu H.-Z."/>
            <person name="Ling F."/>
            <person name="Zhang R."/>
            <person name="Shi X.-G."/>
            <person name="Ren J.-P."/>
            <person name="Chen E.-F."/>
            <person name="Sun J.-M."/>
        </authorList>
    </citation>
    <scope>NUCLEOTIDE SEQUENCE</scope>
    <source>
        <strain evidence="3">Adult_tree_wgs_1</strain>
        <tissue evidence="3">Leaves</tissue>
    </source>
</reference>
<dbReference type="Pfam" id="PF13960">
    <property type="entry name" value="DUF4218"/>
    <property type="match status" value="1"/>
</dbReference>
<feature type="domain" description="DUF4218" evidence="1">
    <location>
        <begin position="675"/>
        <end position="778"/>
    </location>
</feature>
<dbReference type="InterPro" id="IPR025452">
    <property type="entry name" value="DUF4218"/>
</dbReference>
<evidence type="ECO:0000313" key="4">
    <source>
        <dbReference type="Proteomes" id="UP000626092"/>
    </source>
</evidence>
<evidence type="ECO:0008006" key="5">
    <source>
        <dbReference type="Google" id="ProtNLM"/>
    </source>
</evidence>
<name>A0A834M260_RHOSS</name>
<dbReference type="Pfam" id="PF02992">
    <property type="entry name" value="Transposase_21"/>
    <property type="match status" value="1"/>
</dbReference>
<dbReference type="PANTHER" id="PTHR10775:SF179">
    <property type="entry name" value="TRANSPOSON, EN_SPM-LIKE, TRANSPOSASE-ASSOCIATED DOMAIN PROTEIN"/>
    <property type="match status" value="1"/>
</dbReference>
<organism evidence="3 4">
    <name type="scientific">Rhododendron simsii</name>
    <name type="common">Sims's rhododendron</name>
    <dbReference type="NCBI Taxonomy" id="118357"/>
    <lineage>
        <taxon>Eukaryota</taxon>
        <taxon>Viridiplantae</taxon>
        <taxon>Streptophyta</taxon>
        <taxon>Embryophyta</taxon>
        <taxon>Tracheophyta</taxon>
        <taxon>Spermatophyta</taxon>
        <taxon>Magnoliopsida</taxon>
        <taxon>eudicotyledons</taxon>
        <taxon>Gunneridae</taxon>
        <taxon>Pentapetalae</taxon>
        <taxon>asterids</taxon>
        <taxon>Ericales</taxon>
        <taxon>Ericaceae</taxon>
        <taxon>Ericoideae</taxon>
        <taxon>Rhodoreae</taxon>
        <taxon>Rhododendron</taxon>
    </lineage>
</organism>
<sequence length="819" mass="94534">MDRSWMLKDRRSKDYEEGIESFLKFAIMRGQDPQSIRCPCRLCGNMRKQSIQEIRNHLFFNGIDQSYDTWIWHGEATTTTPPPCVNPHEFFHEKIETPPLNVTTEVREMVEAAYNDCATDPDKFKKLLEDAEKQLYPGCMKFTKLSALVRLFNFKVGSGLSNKWFSNLLEIISELLPASNELPVSMYEAGKTLAALGMEYEKIHACPNDCMLYRKEFKDETSCPTCQTSRWKLNKNSTEVRTGVPAKVIWYFPPIPRFRNMYRSVETAKNLTWHAHQRECDGQLCHPADSPSWKLVDNMWPDFAAEPRNLRLALSPDGINPYSSLSSRYSCWPVVLVTYNLPPRLCMKRKFMMLTLLISGPKQPGNDIDVYLAPLIDDLKMLWEVGVEAFDAYQQQHFRLKAVLLWTINDLPAYGNLSGCTVKGYYGCPICGEETSSSRLKHSKKNIYTGHRRFLSRYHPYRRQKKAFNGEQDFRVPPVPLTGEEVLRKVEGIETIWGKNNKTKSSPNDICTKCWKKKSIFFELEYWKYLLVRHNVDAMHTEKNFLEALLGTLLNIPGKTKDGINARLDHVAMGGPEELAPEIGAKRTYLPPACYTLSREEKRRVCKTLSELKVPEGYSSNIRSRVSMEDLKLYGLKSHDCHVLMQQLLPVAIRSVLPKEVRYAIIRICFFFNAICGKVIDVSKLDKMQSDMVITLCLLEKYFPPSFFDIMVLTVHLVREVRLCGPVHFRWMYPFERFMKVLKGYVRNRNSPEGCIAESYIVEEAVEFCTEYLSGLDAIGIPTTRNMTVDNREIERPLPGGHVVTIDREAWQQAHHYVL</sequence>
<dbReference type="InterPro" id="IPR004242">
    <property type="entry name" value="Transposase_21"/>
</dbReference>
<evidence type="ECO:0000259" key="2">
    <source>
        <dbReference type="Pfam" id="PF13963"/>
    </source>
</evidence>
<proteinExistence type="predicted"/>
<gene>
    <name evidence="3" type="ORF">RHSIM_Rhsim01G0019000</name>
</gene>
<dbReference type="AlphaFoldDB" id="A0A834M260"/>
<protein>
    <recommendedName>
        <fullName evidence="5">Transposase</fullName>
    </recommendedName>
</protein>
<accession>A0A834M260</accession>
<dbReference type="PANTHER" id="PTHR10775">
    <property type="entry name" value="OS08G0208400 PROTEIN"/>
    <property type="match status" value="1"/>
</dbReference>
<dbReference type="Proteomes" id="UP000626092">
    <property type="component" value="Unassembled WGS sequence"/>
</dbReference>
<comment type="caution">
    <text evidence="3">The sequence shown here is derived from an EMBL/GenBank/DDBJ whole genome shotgun (WGS) entry which is preliminary data.</text>
</comment>